<dbReference type="AlphaFoldDB" id="A0A9D2P1L1"/>
<evidence type="ECO:0000259" key="2">
    <source>
        <dbReference type="SMART" id="SM00332"/>
    </source>
</evidence>
<proteinExistence type="predicted"/>
<dbReference type="CDD" id="cd00143">
    <property type="entry name" value="PP2Cc"/>
    <property type="match status" value="1"/>
</dbReference>
<dbReference type="Gene3D" id="3.60.40.10">
    <property type="entry name" value="PPM-type phosphatase domain"/>
    <property type="match status" value="1"/>
</dbReference>
<reference evidence="3" key="2">
    <citation type="submission" date="2021-04" db="EMBL/GenBank/DDBJ databases">
        <authorList>
            <person name="Gilroy R."/>
        </authorList>
    </citation>
    <scope>NUCLEOTIDE SEQUENCE</scope>
    <source>
        <strain evidence="3">CHK186-1790</strain>
    </source>
</reference>
<evidence type="ECO:0000313" key="4">
    <source>
        <dbReference type="Proteomes" id="UP000823882"/>
    </source>
</evidence>
<dbReference type="SMART" id="SM00331">
    <property type="entry name" value="PP2C_SIG"/>
    <property type="match status" value="1"/>
</dbReference>
<dbReference type="Pfam" id="PF13672">
    <property type="entry name" value="PP2C_2"/>
    <property type="match status" value="1"/>
</dbReference>
<organism evidence="3 4">
    <name type="scientific">Candidatus Intestinimonas pullistercoris</name>
    <dbReference type="NCBI Taxonomy" id="2838623"/>
    <lineage>
        <taxon>Bacteria</taxon>
        <taxon>Bacillati</taxon>
        <taxon>Bacillota</taxon>
        <taxon>Clostridia</taxon>
        <taxon>Eubacteriales</taxon>
        <taxon>Intestinimonas</taxon>
    </lineage>
</organism>
<dbReference type="InterPro" id="IPR001932">
    <property type="entry name" value="PPM-type_phosphatase-like_dom"/>
</dbReference>
<dbReference type="EMBL" id="DWWJ01000081">
    <property type="protein sequence ID" value="HJC40758.1"/>
    <property type="molecule type" value="Genomic_DNA"/>
</dbReference>
<accession>A0A9D2P1L1</accession>
<reference evidence="3" key="1">
    <citation type="journal article" date="2021" name="PeerJ">
        <title>Extensive microbial diversity within the chicken gut microbiome revealed by metagenomics and culture.</title>
        <authorList>
            <person name="Gilroy R."/>
            <person name="Ravi A."/>
            <person name="Getino M."/>
            <person name="Pursley I."/>
            <person name="Horton D.L."/>
            <person name="Alikhan N.F."/>
            <person name="Baker D."/>
            <person name="Gharbi K."/>
            <person name="Hall N."/>
            <person name="Watson M."/>
            <person name="Adriaenssens E.M."/>
            <person name="Foster-Nyarko E."/>
            <person name="Jarju S."/>
            <person name="Secka A."/>
            <person name="Antonio M."/>
            <person name="Oren A."/>
            <person name="Chaudhuri R.R."/>
            <person name="La Ragione R."/>
            <person name="Hildebrand F."/>
            <person name="Pallen M.J."/>
        </authorList>
    </citation>
    <scope>NUCLEOTIDE SEQUENCE</scope>
    <source>
        <strain evidence="3">CHK186-1790</strain>
    </source>
</reference>
<evidence type="ECO:0000313" key="3">
    <source>
        <dbReference type="EMBL" id="HJC40758.1"/>
    </source>
</evidence>
<protein>
    <submittedName>
        <fullName evidence="3">Protein phosphatase 2C domain-containing protein</fullName>
    </submittedName>
</protein>
<gene>
    <name evidence="3" type="ORF">H9701_04315</name>
</gene>
<dbReference type="SMART" id="SM00332">
    <property type="entry name" value="PP2Cc"/>
    <property type="match status" value="1"/>
</dbReference>
<name>A0A9D2P1L1_9FIRM</name>
<sequence length="306" mass="33238">MEYRIAAYTDTGIQKSSNEDSLCVRRAALPGGGEAVLAVVCDGMGGLQRGELASAEAVRAFGAWFDGSLSRLPVLRDGAFTWVRQEWTEVLKGLHRRLLDYAAAAQVSLGTTLVAFLACGDRFLTVNIGDSRAYERWERLRQLTRDHSLVAREVASGRITEEQARHHPQRNVLLQCLGAGADVAPDFTEGLVHSGAVYLLCTDGLVHELSPEEIFRGLDPLLLRSKEDMTGALTALTETCKARGETDNLTSVLVAAAESPREPGRRGLGGLLHRLPLHRGTTSTSDEAVLLETAQVIHTQERLGTQ</sequence>
<dbReference type="SUPFAM" id="SSF81606">
    <property type="entry name" value="PP2C-like"/>
    <property type="match status" value="1"/>
</dbReference>
<evidence type="ECO:0000259" key="1">
    <source>
        <dbReference type="SMART" id="SM00331"/>
    </source>
</evidence>
<feature type="domain" description="PPM-type phosphatase" evidence="2">
    <location>
        <begin position="1"/>
        <end position="254"/>
    </location>
</feature>
<comment type="caution">
    <text evidence="3">The sequence shown here is derived from an EMBL/GenBank/DDBJ whole genome shotgun (WGS) entry which is preliminary data.</text>
</comment>
<dbReference type="InterPro" id="IPR036457">
    <property type="entry name" value="PPM-type-like_dom_sf"/>
</dbReference>
<dbReference type="Proteomes" id="UP000823882">
    <property type="component" value="Unassembled WGS sequence"/>
</dbReference>
<feature type="domain" description="PPM-type phosphatase" evidence="1">
    <location>
        <begin position="19"/>
        <end position="256"/>
    </location>
</feature>